<dbReference type="CDD" id="cd14837">
    <property type="entry name" value="AP3_Mu_N"/>
    <property type="match status" value="1"/>
</dbReference>
<proteinExistence type="predicted"/>
<protein>
    <submittedName>
        <fullName evidence="6">AP-3 complex subunit mu-1</fullName>
    </submittedName>
</protein>
<evidence type="ECO:0000313" key="6">
    <source>
        <dbReference type="EMBL" id="OMJ29030.1"/>
    </source>
</evidence>
<dbReference type="GO" id="GO:0016192">
    <property type="term" value="P:vesicle-mediated transport"/>
    <property type="evidence" value="ECO:0007669"/>
    <property type="project" value="InterPro"/>
</dbReference>
<feature type="domain" description="MHD" evidence="5">
    <location>
        <begin position="220"/>
        <end position="492"/>
    </location>
</feature>
<dbReference type="PROSITE" id="PS00991">
    <property type="entry name" value="CLAT_ADAPTOR_M_2"/>
    <property type="match status" value="1"/>
</dbReference>
<dbReference type="Gene3D" id="2.60.40.1170">
    <property type="entry name" value="Mu homology domain, subdomain B"/>
    <property type="match status" value="2"/>
</dbReference>
<dbReference type="PROSITE" id="PS51072">
    <property type="entry name" value="MHD"/>
    <property type="match status" value="1"/>
</dbReference>
<dbReference type="GO" id="GO:0006886">
    <property type="term" value="P:intracellular protein transport"/>
    <property type="evidence" value="ECO:0007669"/>
    <property type="project" value="InterPro"/>
</dbReference>
<dbReference type="OrthoDB" id="870at2759"/>
<comment type="subcellular location">
    <subcellularLocation>
        <location evidence="1">Endomembrane system</location>
    </subcellularLocation>
</comment>
<dbReference type="PRINTS" id="PR00314">
    <property type="entry name" value="CLATHRINADPT"/>
</dbReference>
<sequence>MPIDSLFILTESGTCILEKHYRNDSISKVASLTISKHFSVILSTDPSFQKNDPIYKSPLGPICIFLIRDKIVFCCVVSQEEPPIVVLEFINHFIEVLDVYIGKLSVQSIKDNFIVIYELLSEMIDEGHIIITDVTELTGIVPVPNLLQGVIESVSGFGLGKSHLKTARIETENQYWRANSYPSNSANRNLLVGSENSPNMLPWRKNFKTDSGRDSISYTNNESFFDFEEKISTVVDSSGNLVSYDIMGSISANCRVNGMPEIKIILNHPKYIDDCWFHQCVRLKLFESSKVLSFIPPDGKFKLANYSIKQEYIDKLKILPLTIDFTKIDLPKTSFSSSSDNPDSQSSTEQLGYNIKLHPNFNASKTITNVTVSIPISSSAYNIDAKCSAGNYSVDSANSLIKWQIGDICASKKNNIQIRFKFSLKSLGPAANNNTNTNSISVDYSLLQTSVSGLKIDAIKVFNLSKDMFKGANVAVQFVVLPALVPDQIIMRAHLQDHAALAQNNDLVGVADRRQTVRNNKHRLLPTAQDAVERCLHRRLAHRVQRARRLVQHVHCRVLDDRARNRKPLQLPAAQARRLAGGRHDRVVPVGELGDELVGVRLRRCVSDHIVARRRVPITDVFLDGTCEEGGRLVDVADLGPEPAAVDAGEWHAVAQPDIAARRLVEFREQAGDR</sequence>
<dbReference type="Pfam" id="PF00928">
    <property type="entry name" value="Adap_comp_sub"/>
    <property type="match status" value="1"/>
</dbReference>
<dbReference type="PANTHER" id="PTHR10529">
    <property type="entry name" value="AP COMPLEX SUBUNIT MU"/>
    <property type="match status" value="1"/>
</dbReference>
<dbReference type="Proteomes" id="UP000187429">
    <property type="component" value="Unassembled WGS sequence"/>
</dbReference>
<name>A0A1R1YQ92_9FUNG</name>
<dbReference type="InterPro" id="IPR011012">
    <property type="entry name" value="Longin-like_dom_sf"/>
</dbReference>
<keyword evidence="7" id="KW-1185">Reference proteome</keyword>
<dbReference type="InterPro" id="IPR018240">
    <property type="entry name" value="Clathrin_mu_CS"/>
</dbReference>
<evidence type="ECO:0000256" key="1">
    <source>
        <dbReference type="ARBA" id="ARBA00004308"/>
    </source>
</evidence>
<dbReference type="InterPro" id="IPR050431">
    <property type="entry name" value="Adaptor_comp_med_subunit"/>
</dbReference>
<dbReference type="InterPro" id="IPR001392">
    <property type="entry name" value="Clathrin_mu"/>
</dbReference>
<keyword evidence="4" id="KW-0472">Membrane</keyword>
<dbReference type="Pfam" id="PF01217">
    <property type="entry name" value="Clat_adaptor_s"/>
    <property type="match status" value="1"/>
</dbReference>
<dbReference type="SUPFAM" id="SSF49447">
    <property type="entry name" value="Second domain of Mu2 adaptin subunit (ap50) of ap2 adaptor"/>
    <property type="match status" value="1"/>
</dbReference>
<evidence type="ECO:0000256" key="3">
    <source>
        <dbReference type="ARBA" id="ARBA00022927"/>
    </source>
</evidence>
<dbReference type="SUPFAM" id="SSF64356">
    <property type="entry name" value="SNARE-like"/>
    <property type="match status" value="1"/>
</dbReference>
<keyword evidence="3" id="KW-0653">Protein transport</keyword>
<dbReference type="InterPro" id="IPR022775">
    <property type="entry name" value="AP_mu_sigma_su"/>
</dbReference>
<gene>
    <name evidence="6" type="ORF">AYI69_g1481</name>
</gene>
<evidence type="ECO:0000259" key="5">
    <source>
        <dbReference type="PROSITE" id="PS51072"/>
    </source>
</evidence>
<dbReference type="Gene3D" id="3.30.450.60">
    <property type="match status" value="1"/>
</dbReference>
<organism evidence="6 7">
    <name type="scientific">Smittium culicis</name>
    <dbReference type="NCBI Taxonomy" id="133412"/>
    <lineage>
        <taxon>Eukaryota</taxon>
        <taxon>Fungi</taxon>
        <taxon>Fungi incertae sedis</taxon>
        <taxon>Zoopagomycota</taxon>
        <taxon>Kickxellomycotina</taxon>
        <taxon>Harpellomycetes</taxon>
        <taxon>Harpellales</taxon>
        <taxon>Legeriomycetaceae</taxon>
        <taxon>Smittium</taxon>
    </lineage>
</organism>
<dbReference type="GO" id="GO:0012505">
    <property type="term" value="C:endomembrane system"/>
    <property type="evidence" value="ECO:0007669"/>
    <property type="project" value="UniProtKB-SubCell"/>
</dbReference>
<keyword evidence="2" id="KW-0813">Transport</keyword>
<dbReference type="InterPro" id="IPR036168">
    <property type="entry name" value="AP2_Mu_C_sf"/>
</dbReference>
<comment type="caution">
    <text evidence="6">The sequence shown here is derived from an EMBL/GenBank/DDBJ whole genome shotgun (WGS) entry which is preliminary data.</text>
</comment>
<accession>A0A1R1YQ92</accession>
<dbReference type="EMBL" id="LSSM01000403">
    <property type="protein sequence ID" value="OMJ29030.1"/>
    <property type="molecule type" value="Genomic_DNA"/>
</dbReference>
<reference evidence="7" key="1">
    <citation type="submission" date="2017-01" db="EMBL/GenBank/DDBJ databases">
        <authorList>
            <person name="Wang Y."/>
            <person name="White M."/>
            <person name="Kvist S."/>
            <person name="Moncalvo J.-M."/>
        </authorList>
    </citation>
    <scope>NUCLEOTIDE SEQUENCE [LARGE SCALE GENOMIC DNA]</scope>
    <source>
        <strain evidence="7">ID-206-W2</strain>
    </source>
</reference>
<dbReference type="GO" id="GO:0030131">
    <property type="term" value="C:clathrin adaptor complex"/>
    <property type="evidence" value="ECO:0007669"/>
    <property type="project" value="InterPro"/>
</dbReference>
<dbReference type="InterPro" id="IPR028565">
    <property type="entry name" value="MHD"/>
</dbReference>
<evidence type="ECO:0000256" key="4">
    <source>
        <dbReference type="ARBA" id="ARBA00023136"/>
    </source>
</evidence>
<evidence type="ECO:0000256" key="2">
    <source>
        <dbReference type="ARBA" id="ARBA00022448"/>
    </source>
</evidence>
<evidence type="ECO:0000313" key="7">
    <source>
        <dbReference type="Proteomes" id="UP000187429"/>
    </source>
</evidence>
<dbReference type="AlphaFoldDB" id="A0A1R1YQ92"/>
<dbReference type="AntiFam" id="ANF00095">
    <property type="entry name" value="Shadow ORF (opposite ABC transporters)"/>
</dbReference>